<dbReference type="Pfam" id="PF00005">
    <property type="entry name" value="ABC_tran"/>
    <property type="match status" value="1"/>
</dbReference>
<protein>
    <submittedName>
        <fullName evidence="5">ABC transporter ATP-binding protein</fullName>
    </submittedName>
</protein>
<dbReference type="PANTHER" id="PTHR42781:SF9">
    <property type="entry name" value="AMINO ACID ABC TRANSPORTER, ATP-BINDING PROTEIN-RELATED"/>
    <property type="match status" value="1"/>
</dbReference>
<dbReference type="InterPro" id="IPR003439">
    <property type="entry name" value="ABC_transporter-like_ATP-bd"/>
</dbReference>
<dbReference type="GO" id="GO:0016887">
    <property type="term" value="F:ATP hydrolysis activity"/>
    <property type="evidence" value="ECO:0007669"/>
    <property type="project" value="InterPro"/>
</dbReference>
<name>A0A9D2G5W9_9FIRM</name>
<dbReference type="Proteomes" id="UP000824116">
    <property type="component" value="Unassembled WGS sequence"/>
</dbReference>
<dbReference type="EMBL" id="DXAY01000001">
    <property type="protein sequence ID" value="HIZ73634.1"/>
    <property type="molecule type" value="Genomic_DNA"/>
</dbReference>
<keyword evidence="3 5" id="KW-0067">ATP-binding</keyword>
<evidence type="ECO:0000313" key="6">
    <source>
        <dbReference type="Proteomes" id="UP000824116"/>
    </source>
</evidence>
<dbReference type="InterPro" id="IPR050093">
    <property type="entry name" value="ABC_SmlMolc_Importer"/>
</dbReference>
<dbReference type="InterPro" id="IPR003593">
    <property type="entry name" value="AAA+_ATPase"/>
</dbReference>
<dbReference type="InterPro" id="IPR027417">
    <property type="entry name" value="P-loop_NTPase"/>
</dbReference>
<evidence type="ECO:0000256" key="2">
    <source>
        <dbReference type="ARBA" id="ARBA00022741"/>
    </source>
</evidence>
<accession>A0A9D2G5W9</accession>
<evidence type="ECO:0000259" key="4">
    <source>
        <dbReference type="PROSITE" id="PS50893"/>
    </source>
</evidence>
<dbReference type="PANTHER" id="PTHR42781">
    <property type="entry name" value="SPERMIDINE/PUTRESCINE IMPORT ATP-BINDING PROTEIN POTA"/>
    <property type="match status" value="1"/>
</dbReference>
<evidence type="ECO:0000256" key="1">
    <source>
        <dbReference type="ARBA" id="ARBA00022448"/>
    </source>
</evidence>
<feature type="domain" description="ABC transporter" evidence="4">
    <location>
        <begin position="3"/>
        <end position="228"/>
    </location>
</feature>
<proteinExistence type="predicted"/>
<keyword evidence="2" id="KW-0547">Nucleotide-binding</keyword>
<evidence type="ECO:0000313" key="5">
    <source>
        <dbReference type="EMBL" id="HIZ73634.1"/>
    </source>
</evidence>
<comment type="caution">
    <text evidence="5">The sequence shown here is derived from an EMBL/GenBank/DDBJ whole genome shotgun (WGS) entry which is preliminary data.</text>
</comment>
<reference evidence="5" key="1">
    <citation type="journal article" date="2021" name="PeerJ">
        <title>Extensive microbial diversity within the chicken gut microbiome revealed by metagenomics and culture.</title>
        <authorList>
            <person name="Gilroy R."/>
            <person name="Ravi A."/>
            <person name="Getino M."/>
            <person name="Pursley I."/>
            <person name="Horton D.L."/>
            <person name="Alikhan N.F."/>
            <person name="Baker D."/>
            <person name="Gharbi K."/>
            <person name="Hall N."/>
            <person name="Watson M."/>
            <person name="Adriaenssens E.M."/>
            <person name="Foster-Nyarko E."/>
            <person name="Jarju S."/>
            <person name="Secka A."/>
            <person name="Antonio M."/>
            <person name="Oren A."/>
            <person name="Chaudhuri R.R."/>
            <person name="La Ragione R."/>
            <person name="Hildebrand F."/>
            <person name="Pallen M.J."/>
        </authorList>
    </citation>
    <scope>NUCLEOTIDE SEQUENCE</scope>
    <source>
        <strain evidence="5">CHK196-3914</strain>
    </source>
</reference>
<dbReference type="SUPFAM" id="SSF52540">
    <property type="entry name" value="P-loop containing nucleoside triphosphate hydrolases"/>
    <property type="match status" value="1"/>
</dbReference>
<dbReference type="AlphaFoldDB" id="A0A9D2G5W9"/>
<keyword evidence="1" id="KW-0813">Transport</keyword>
<gene>
    <name evidence="5" type="ORF">H9723_00105</name>
</gene>
<organism evidence="5 6">
    <name type="scientific">Candidatus Mediterraneibacter stercoravium</name>
    <dbReference type="NCBI Taxonomy" id="2838685"/>
    <lineage>
        <taxon>Bacteria</taxon>
        <taxon>Bacillati</taxon>
        <taxon>Bacillota</taxon>
        <taxon>Clostridia</taxon>
        <taxon>Lachnospirales</taxon>
        <taxon>Lachnospiraceae</taxon>
        <taxon>Mediterraneibacter</taxon>
    </lineage>
</organism>
<dbReference type="SMART" id="SM00382">
    <property type="entry name" value="AAA"/>
    <property type="match status" value="1"/>
</dbReference>
<evidence type="ECO:0000256" key="3">
    <source>
        <dbReference type="ARBA" id="ARBA00022840"/>
    </source>
</evidence>
<sequence>MEVEIKNLKKVYGEFTAVDVPYLYFPSGSVTAVVGPNGAGKSTLLSLIAGLPEKSGGQILYDGDETPPLRQMTMVFQEPYLISSTVGKNIAYPLRIRGMQKEEICRRVGKLADELGLGPLLDRRVRGLSLGEIQKTALARAVSFGPELLMLDEPCASIDTHATLEIERMLLKSNMERHTTIILVTHDLAQARRVAGRIVLLNHGKVVECSEAERFFRHPDREETKKFIEGKLLI</sequence>
<dbReference type="PROSITE" id="PS50893">
    <property type="entry name" value="ABC_TRANSPORTER_2"/>
    <property type="match status" value="1"/>
</dbReference>
<dbReference type="Gene3D" id="3.40.50.300">
    <property type="entry name" value="P-loop containing nucleotide triphosphate hydrolases"/>
    <property type="match status" value="1"/>
</dbReference>
<reference evidence="5" key="2">
    <citation type="submission" date="2021-04" db="EMBL/GenBank/DDBJ databases">
        <authorList>
            <person name="Gilroy R."/>
        </authorList>
    </citation>
    <scope>NUCLEOTIDE SEQUENCE</scope>
    <source>
        <strain evidence="5">CHK196-3914</strain>
    </source>
</reference>
<dbReference type="GO" id="GO:0005524">
    <property type="term" value="F:ATP binding"/>
    <property type="evidence" value="ECO:0007669"/>
    <property type="project" value="UniProtKB-KW"/>
</dbReference>